<dbReference type="GO" id="GO:0032977">
    <property type="term" value="F:membrane insertase activity"/>
    <property type="evidence" value="ECO:0007669"/>
    <property type="project" value="InterPro"/>
</dbReference>
<proteinExistence type="predicted"/>
<evidence type="ECO:0000313" key="5">
    <source>
        <dbReference type="EMBL" id="KAJ8907364.1"/>
    </source>
</evidence>
<dbReference type="GO" id="GO:0032979">
    <property type="term" value="P:protein insertion into mitochondrial inner membrane from matrix"/>
    <property type="evidence" value="ECO:0007669"/>
    <property type="project" value="TreeGrafter"/>
</dbReference>
<gene>
    <name evidence="5" type="ORF">NDN08_007478</name>
</gene>
<comment type="caution">
    <text evidence="5">The sequence shown here is derived from an EMBL/GenBank/DDBJ whole genome shotgun (WGS) entry which is preliminary data.</text>
</comment>
<protein>
    <submittedName>
        <fullName evidence="5">Uncharacterized protein</fullName>
    </submittedName>
</protein>
<evidence type="ECO:0000313" key="6">
    <source>
        <dbReference type="Proteomes" id="UP001157974"/>
    </source>
</evidence>
<evidence type="ECO:0000256" key="1">
    <source>
        <dbReference type="ARBA" id="ARBA00004141"/>
    </source>
</evidence>
<reference evidence="5 6" key="1">
    <citation type="journal article" date="2023" name="Nat. Commun.">
        <title>Origin of minicircular mitochondrial genomes in red algae.</title>
        <authorList>
            <person name="Lee Y."/>
            <person name="Cho C.H."/>
            <person name="Lee Y.M."/>
            <person name="Park S.I."/>
            <person name="Yang J.H."/>
            <person name="West J.A."/>
            <person name="Bhattacharya D."/>
            <person name="Yoon H.S."/>
        </authorList>
    </citation>
    <scope>NUCLEOTIDE SEQUENCE [LARGE SCALE GENOMIC DNA]</scope>
    <source>
        <strain evidence="5 6">CCMP1338</strain>
        <tissue evidence="5">Whole cell</tissue>
    </source>
</reference>
<keyword evidence="6" id="KW-1185">Reference proteome</keyword>
<dbReference type="GO" id="GO:0005743">
    <property type="term" value="C:mitochondrial inner membrane"/>
    <property type="evidence" value="ECO:0007669"/>
    <property type="project" value="TreeGrafter"/>
</dbReference>
<dbReference type="AlphaFoldDB" id="A0AAV8UXY7"/>
<dbReference type="PANTHER" id="PTHR12428">
    <property type="entry name" value="OXA1"/>
    <property type="match status" value="1"/>
</dbReference>
<dbReference type="GO" id="GO:0033617">
    <property type="term" value="P:mitochondrial respiratory chain complex IV assembly"/>
    <property type="evidence" value="ECO:0007669"/>
    <property type="project" value="TreeGrafter"/>
</dbReference>
<keyword evidence="2" id="KW-0812">Transmembrane</keyword>
<dbReference type="Proteomes" id="UP001157974">
    <property type="component" value="Unassembled WGS sequence"/>
</dbReference>
<evidence type="ECO:0000256" key="4">
    <source>
        <dbReference type="ARBA" id="ARBA00023136"/>
    </source>
</evidence>
<keyword evidence="4" id="KW-0472">Membrane</keyword>
<dbReference type="PANTHER" id="PTHR12428:SF65">
    <property type="entry name" value="CYTOCHROME C OXIDASE ASSEMBLY PROTEIN COX18, MITOCHONDRIAL"/>
    <property type="match status" value="1"/>
</dbReference>
<sequence length="396" mass="44278">MLRVLRVRGVLEPVLIRRSMATASSGSCEGAASLIWNPVVTGQHGLESLHSFLSTSFEADWWTTLMVTSALIRLATLPLTIRFARHRARYGSIRNDLASATMLVRTVTRNDAERARVIATNLRRDALEKARTSRISQWPLHVPFHLALFVIGSLSVRRLALQKPAGFETGGIAWFQDLAVADPTWALPVISGACLLLIPEFAFRPAPETVVRENIKLLKDPERSKDISFGTKFTMLLQAPEVVDRLKIGMQVMTPLMFPIVSNLPAGVTLYWATSSSLSLLQTLCLNSDRFRKMIGISSFANSYKEKREETKASKFLREYTQAAKDVQKAKVLVEKRFGSSASSRHLKQIQQLIDAAQKRGVIENRLMAQMAVHQETGELFMTFTPNFKPNLPDKA</sequence>
<organism evidence="5 6">
    <name type="scientific">Rhodosorus marinus</name>
    <dbReference type="NCBI Taxonomy" id="101924"/>
    <lineage>
        <taxon>Eukaryota</taxon>
        <taxon>Rhodophyta</taxon>
        <taxon>Stylonematophyceae</taxon>
        <taxon>Stylonematales</taxon>
        <taxon>Stylonemataceae</taxon>
        <taxon>Rhodosorus</taxon>
    </lineage>
</organism>
<comment type="subcellular location">
    <subcellularLocation>
        <location evidence="1">Membrane</location>
        <topology evidence="1">Multi-pass membrane protein</topology>
    </subcellularLocation>
</comment>
<evidence type="ECO:0000256" key="3">
    <source>
        <dbReference type="ARBA" id="ARBA00022989"/>
    </source>
</evidence>
<accession>A0AAV8UXY7</accession>
<evidence type="ECO:0000256" key="2">
    <source>
        <dbReference type="ARBA" id="ARBA00022692"/>
    </source>
</evidence>
<dbReference type="InterPro" id="IPR001708">
    <property type="entry name" value="YidC/ALB3/OXA1/COX18"/>
</dbReference>
<name>A0AAV8UXY7_9RHOD</name>
<dbReference type="EMBL" id="JAMWBK010000002">
    <property type="protein sequence ID" value="KAJ8907364.1"/>
    <property type="molecule type" value="Genomic_DNA"/>
</dbReference>
<keyword evidence="3" id="KW-1133">Transmembrane helix</keyword>